<dbReference type="GO" id="GO:0010971">
    <property type="term" value="P:positive regulation of G2/M transition of mitotic cell cycle"/>
    <property type="evidence" value="ECO:0007669"/>
    <property type="project" value="TreeGrafter"/>
</dbReference>
<keyword evidence="5" id="KW-0904">Protein phosphatase</keyword>
<dbReference type="EMBL" id="LHPG02000008">
    <property type="protein sequence ID" value="PRW56702.1"/>
    <property type="molecule type" value="Genomic_DNA"/>
</dbReference>
<reference evidence="11 12" key="1">
    <citation type="journal article" date="2018" name="Plant J.">
        <title>Genome sequences of Chlorella sorokiniana UTEX 1602 and Micractinium conductrix SAG 241.80: implications to maltose excretion by a green alga.</title>
        <authorList>
            <person name="Arriola M.B."/>
            <person name="Velmurugan N."/>
            <person name="Zhang Y."/>
            <person name="Plunkett M.H."/>
            <person name="Hondzo H."/>
            <person name="Barney B.M."/>
        </authorList>
    </citation>
    <scope>NUCLEOTIDE SEQUENCE [LARGE SCALE GENOMIC DNA]</scope>
    <source>
        <strain evidence="11">1602</strain>
        <strain evidence="12">UTEX 1602</strain>
    </source>
</reference>
<dbReference type="Gene3D" id="3.40.250.10">
    <property type="entry name" value="Rhodanese-like domain"/>
    <property type="match status" value="1"/>
</dbReference>
<dbReference type="Proteomes" id="UP000239899">
    <property type="component" value="Unassembled WGS sequence"/>
</dbReference>
<feature type="region of interest" description="Disordered" evidence="8">
    <location>
        <begin position="1342"/>
        <end position="1364"/>
    </location>
</feature>
<feature type="coiled-coil region" evidence="7">
    <location>
        <begin position="1083"/>
        <end position="1145"/>
    </location>
</feature>
<dbReference type="OrthoDB" id="514271at2759"/>
<feature type="region of interest" description="Disordered" evidence="8">
    <location>
        <begin position="1269"/>
        <end position="1301"/>
    </location>
</feature>
<feature type="compositionally biased region" description="Low complexity" evidence="8">
    <location>
        <begin position="1314"/>
        <end position="1331"/>
    </location>
</feature>
<evidence type="ECO:0000256" key="7">
    <source>
        <dbReference type="SAM" id="Coils"/>
    </source>
</evidence>
<feature type="compositionally biased region" description="Basic and acidic residues" evidence="8">
    <location>
        <begin position="134"/>
        <end position="148"/>
    </location>
</feature>
<comment type="caution">
    <text evidence="11">The sequence shown here is derived from an EMBL/GenBank/DDBJ whole genome shotgun (WGS) entry which is preliminary data.</text>
</comment>
<protein>
    <recommendedName>
        <fullName evidence="2">protein-tyrosine-phosphatase</fullName>
        <ecNumber evidence="2">3.1.3.48</ecNumber>
    </recommendedName>
</protein>
<evidence type="ECO:0000256" key="4">
    <source>
        <dbReference type="ARBA" id="ARBA00022801"/>
    </source>
</evidence>
<keyword evidence="12" id="KW-1185">Reference proteome</keyword>
<dbReference type="GO" id="GO:0110032">
    <property type="term" value="P:positive regulation of G2/MI transition of meiotic cell cycle"/>
    <property type="evidence" value="ECO:0007669"/>
    <property type="project" value="TreeGrafter"/>
</dbReference>
<feature type="compositionally biased region" description="Low complexity" evidence="8">
    <location>
        <begin position="1400"/>
        <end position="1417"/>
    </location>
</feature>
<evidence type="ECO:0000313" key="11">
    <source>
        <dbReference type="EMBL" id="PRW56702.1"/>
    </source>
</evidence>
<feature type="coiled-coil region" evidence="7">
    <location>
        <begin position="772"/>
        <end position="841"/>
    </location>
</feature>
<dbReference type="InterPro" id="IPR001763">
    <property type="entry name" value="Rhodanese-like_dom"/>
</dbReference>
<comment type="similarity">
    <text evidence="1">Belongs to the MPI phosphatase family.</text>
</comment>
<dbReference type="Pfam" id="PF00581">
    <property type="entry name" value="Rhodanese"/>
    <property type="match status" value="1"/>
</dbReference>
<feature type="region of interest" description="Disordered" evidence="8">
    <location>
        <begin position="1216"/>
        <end position="1240"/>
    </location>
</feature>
<dbReference type="STRING" id="3076.A0A2P6TRM5"/>
<feature type="coiled-coil region" evidence="7">
    <location>
        <begin position="867"/>
        <end position="1046"/>
    </location>
</feature>
<dbReference type="InterPro" id="IPR036873">
    <property type="entry name" value="Rhodanese-like_dom_sf"/>
</dbReference>
<sequence length="1466" mass="153811">MDDPQPLPQRGSSQESLEMDILSLSARWEAQRTIRTGDTPGQALRKGPRPALAAIPPNVAAAAAAPNPFRLSAQRQKASRQQHQQPQPAATPTGAAPPATLSRLAVGTTGGASGSPSPYVLFRGRLSFAAEADSARKFDRPTTARKPEGGGLKRKLLISPGADISAAFPSVAKAAKQRRRSLSDAGDAWASRVAAAAGAAAEDAPPSAAAAAAGMADGSSLGNYWSDPLPLPASAQRPAAAAVEDDMLDTAASPASSDGGCCSPCAGAEGMDRCCCSPTPPPFSPLPGTLQHVLPTVENPDCGFPAITARTMRDLLAHGAAAFGLSGFVVVDCRYEYEHKGGHLPGALHLTTPDELLQLLASRPEEQWQSTAIIFHCEFSSERGPRAAKFVRNKDRETHLHDYPALSQPHVFVLQGGYKAFWRSFSEMCQGGYVPMDHPDYTHQLKACHNVVKRAWERATRTFVRKQRQRRPSYRLRQSTGAAGGSRGGAEAEELDEAAAAVDGEDMETAAAVLPALKAVTPRSCTPPPGGTGGASPALSVLSANLGGPAADLEEDVRRLQRKSQGWKDKAHKLGDVVMKQEAANKDLQRQLAVLQEAQAAALQAALAGGGEALAPADLAAMRQQLVLAQAQLQLQEEELEAARSDYEARQALLKQAAGTARREVLSMQAAHAELQGVAEQLRQQNEDLAAQLRSATRAAEAAAAAQLEEAGYASGGGGMEGWGSAGPSPAKRHPDPVLLQAMIRKQDGELSVLREDSATQQNELMRTLSALQAAHKREEDLRRQVHNLEQQLGITQDELAEKDAHLDLLRERQEGQETSLHQLRKALAAAEEQAAAAAAAAAATAAASAGTAEADAAHLANVSAEAAALRQRCWRAEHDLETLRQEAEAAYAERSSTAAEVAHLRQQLQQRDAEVAQLRQQLQQRDAEIAQLRLQVPQLRSELADMKRQLEAADSEAVAAQELLQEAQAALEQQQEDVAARLERQEQEAQAALRQQQAEAAAQLEEAQQQAASAAQEATDAAAAAQQAQQQQAELEGQLAAAAAEQKALHGQLQTAQAEQAALAGRLEAQAAEAQHALVERDEQTAAQAAQLHQQLAAAEERATALKGQLAAAEAQTADLQQQYDKLQQQAAETEAALHEQLAAAAADRNASRRQLARLQGDVCDAELLLASFLGSNSSSAASVFGTPAASPRRAAAEGDGEAAAAADVATAVQWLQQKQQQPGSPSPAASPLRAASEAGTGAAASSRLVRRVQAVLAEVQRLQAAAAQRQREGTASAGSTSAADLDREDSAADSGGQVPKPEAVEAAGAAGIPASKPLGTPGKLPLLSPVQSDSSSALIGAVHAPGGSTPTGPASAGPSRFAVSEADAEDVYPLHSVPVQMTPGAATPAHAVSLAEGEQQAEQQAEQQQQQQQQQRDNQAAVVNGKQRRKKGRHPVELFFRTAGLAGVVGAVALQVLGHMGRAR</sequence>
<feature type="region of interest" description="Disordered" evidence="8">
    <location>
        <begin position="1"/>
        <end position="100"/>
    </location>
</feature>
<dbReference type="GO" id="GO:0000086">
    <property type="term" value="P:G2/M transition of mitotic cell cycle"/>
    <property type="evidence" value="ECO:0007669"/>
    <property type="project" value="TreeGrafter"/>
</dbReference>
<dbReference type="PROSITE" id="PS50206">
    <property type="entry name" value="RHODANESE_3"/>
    <property type="match status" value="1"/>
</dbReference>
<dbReference type="SUPFAM" id="SSF52821">
    <property type="entry name" value="Rhodanese/Cell cycle control phosphatase"/>
    <property type="match status" value="1"/>
</dbReference>
<feature type="coiled-coil region" evidence="7">
    <location>
        <begin position="550"/>
        <end position="706"/>
    </location>
</feature>
<dbReference type="EC" id="3.1.3.48" evidence="2"/>
<keyword evidence="3" id="KW-0132">Cell division</keyword>
<keyword evidence="6" id="KW-0131">Cell cycle</keyword>
<dbReference type="InterPro" id="IPR000751">
    <property type="entry name" value="MPI_Phosphatase"/>
</dbReference>
<evidence type="ECO:0000256" key="2">
    <source>
        <dbReference type="ARBA" id="ARBA00013064"/>
    </source>
</evidence>
<dbReference type="PRINTS" id="PR00716">
    <property type="entry name" value="MPIPHPHTASE"/>
</dbReference>
<feature type="compositionally biased region" description="Low complexity" evidence="8">
    <location>
        <begin position="1269"/>
        <end position="1285"/>
    </location>
</feature>
<keyword evidence="9" id="KW-0812">Transmembrane</keyword>
<evidence type="ECO:0000256" key="6">
    <source>
        <dbReference type="ARBA" id="ARBA00023306"/>
    </source>
</evidence>
<evidence type="ECO:0000256" key="5">
    <source>
        <dbReference type="ARBA" id="ARBA00022912"/>
    </source>
</evidence>
<evidence type="ECO:0000256" key="1">
    <source>
        <dbReference type="ARBA" id="ARBA00011065"/>
    </source>
</evidence>
<keyword evidence="9" id="KW-0472">Membrane</keyword>
<feature type="region of interest" description="Disordered" evidence="8">
    <location>
        <begin position="134"/>
        <end position="154"/>
    </location>
</feature>
<organism evidence="11 12">
    <name type="scientific">Chlorella sorokiniana</name>
    <name type="common">Freshwater green alga</name>
    <dbReference type="NCBI Taxonomy" id="3076"/>
    <lineage>
        <taxon>Eukaryota</taxon>
        <taxon>Viridiplantae</taxon>
        <taxon>Chlorophyta</taxon>
        <taxon>core chlorophytes</taxon>
        <taxon>Trebouxiophyceae</taxon>
        <taxon>Chlorellales</taxon>
        <taxon>Chlorellaceae</taxon>
        <taxon>Chlorella clade</taxon>
        <taxon>Chlorella</taxon>
    </lineage>
</organism>
<feature type="region of interest" description="Disordered" evidence="8">
    <location>
        <begin position="1381"/>
        <end position="1437"/>
    </location>
</feature>
<dbReference type="GO" id="GO:0005634">
    <property type="term" value="C:nucleus"/>
    <property type="evidence" value="ECO:0007669"/>
    <property type="project" value="TreeGrafter"/>
</dbReference>
<feature type="transmembrane region" description="Helical" evidence="9">
    <location>
        <begin position="1440"/>
        <end position="1460"/>
    </location>
</feature>
<feature type="compositionally biased region" description="Low complexity" evidence="8">
    <location>
        <begin position="50"/>
        <end position="100"/>
    </location>
</feature>
<feature type="region of interest" description="Disordered" evidence="8">
    <location>
        <begin position="463"/>
        <end position="496"/>
    </location>
</feature>
<feature type="region of interest" description="Disordered" evidence="8">
    <location>
        <begin position="520"/>
        <end position="539"/>
    </location>
</feature>
<name>A0A2P6TRM5_CHLSO</name>
<keyword evidence="9" id="KW-1133">Transmembrane helix</keyword>
<dbReference type="SMART" id="SM00450">
    <property type="entry name" value="RHOD"/>
    <property type="match status" value="1"/>
</dbReference>
<dbReference type="GO" id="GO:0004725">
    <property type="term" value="F:protein tyrosine phosphatase activity"/>
    <property type="evidence" value="ECO:0007669"/>
    <property type="project" value="UniProtKB-EC"/>
</dbReference>
<dbReference type="GO" id="GO:0005737">
    <property type="term" value="C:cytoplasm"/>
    <property type="evidence" value="ECO:0007669"/>
    <property type="project" value="TreeGrafter"/>
</dbReference>
<keyword evidence="7" id="KW-0175">Coiled coil</keyword>
<dbReference type="PANTHER" id="PTHR10828">
    <property type="entry name" value="M-PHASE INDUCER PHOSPHATASE DUAL SPECIFICITY PHOSPHATASE CDC25"/>
    <property type="match status" value="1"/>
</dbReference>
<feature type="domain" description="Rhodanese" evidence="10">
    <location>
        <begin position="324"/>
        <end position="430"/>
    </location>
</feature>
<feature type="region of interest" description="Disordered" evidence="8">
    <location>
        <begin position="1314"/>
        <end position="1333"/>
    </location>
</feature>
<accession>A0A2P6TRM5</accession>
<evidence type="ECO:0000256" key="3">
    <source>
        <dbReference type="ARBA" id="ARBA00022618"/>
    </source>
</evidence>
<proteinExistence type="inferred from homology"/>
<dbReference type="PANTHER" id="PTHR10828:SF17">
    <property type="entry name" value="PROTEIN-TYROSINE-PHOSPHATASE"/>
    <property type="match status" value="1"/>
</dbReference>
<reference evidence="11" key="2">
    <citation type="submission" date="2018-02" db="EMBL/GenBank/DDBJ databases">
        <authorList>
            <person name="Cohen D.B."/>
            <person name="Kent A.D."/>
        </authorList>
    </citation>
    <scope>NUCLEOTIDE SEQUENCE</scope>
    <source>
        <strain evidence="11">1602</strain>
    </source>
</reference>
<dbReference type="EMBL" id="LHPG02000008">
    <property type="protein sequence ID" value="PRW56701.1"/>
    <property type="molecule type" value="Genomic_DNA"/>
</dbReference>
<feature type="compositionally biased region" description="Basic residues" evidence="8">
    <location>
        <begin position="463"/>
        <end position="474"/>
    </location>
</feature>
<keyword evidence="4" id="KW-0378">Hydrolase</keyword>
<evidence type="ECO:0000256" key="8">
    <source>
        <dbReference type="SAM" id="MobiDB-lite"/>
    </source>
</evidence>
<evidence type="ECO:0000313" key="12">
    <source>
        <dbReference type="Proteomes" id="UP000239899"/>
    </source>
</evidence>
<dbReference type="GO" id="GO:0051301">
    <property type="term" value="P:cell division"/>
    <property type="evidence" value="ECO:0007669"/>
    <property type="project" value="UniProtKB-KW"/>
</dbReference>
<gene>
    <name evidence="11" type="ORF">C2E21_4414</name>
</gene>
<evidence type="ECO:0000259" key="10">
    <source>
        <dbReference type="PROSITE" id="PS50206"/>
    </source>
</evidence>
<evidence type="ECO:0000256" key="9">
    <source>
        <dbReference type="SAM" id="Phobius"/>
    </source>
</evidence>